<protein>
    <submittedName>
        <fullName evidence="2">Uncharacterized protein</fullName>
    </submittedName>
</protein>
<evidence type="ECO:0000313" key="3">
    <source>
        <dbReference type="Proteomes" id="UP000758603"/>
    </source>
</evidence>
<comment type="caution">
    <text evidence="2">The sequence shown here is derived from an EMBL/GenBank/DDBJ whole genome shotgun (WGS) entry which is preliminary data.</text>
</comment>
<dbReference type="EMBL" id="JAGPXC010000002">
    <property type="protein sequence ID" value="KAH6656365.1"/>
    <property type="molecule type" value="Genomic_DNA"/>
</dbReference>
<dbReference type="Proteomes" id="UP000758603">
    <property type="component" value="Unassembled WGS sequence"/>
</dbReference>
<keyword evidence="1" id="KW-0812">Transmembrane</keyword>
<feature type="transmembrane region" description="Helical" evidence="1">
    <location>
        <begin position="12"/>
        <end position="36"/>
    </location>
</feature>
<gene>
    <name evidence="2" type="ORF">BKA67DRAFT_551729</name>
</gene>
<dbReference type="GeneID" id="70130663"/>
<accession>A0A9P8UPA0</accession>
<proteinExistence type="predicted"/>
<dbReference type="RefSeq" id="XP_045960599.1">
    <property type="nucleotide sequence ID" value="XM_046101771.1"/>
</dbReference>
<keyword evidence="1" id="KW-1133">Transmembrane helix</keyword>
<sequence length="97" mass="11025">MKLKRFNLPGLSLYRTFYVSFFNPFLFISLCGFHGAHSKVPKLLRSTSPSSPYRFKQCTAQRNALAIRPIVSDGNLEVYSMGYKDNEVIESIGHCIC</sequence>
<keyword evidence="3" id="KW-1185">Reference proteome</keyword>
<dbReference type="AlphaFoldDB" id="A0A9P8UPA0"/>
<keyword evidence="1" id="KW-0472">Membrane</keyword>
<reference evidence="2" key="1">
    <citation type="journal article" date="2021" name="Nat. Commun.">
        <title>Genetic determinants of endophytism in the Arabidopsis root mycobiome.</title>
        <authorList>
            <person name="Mesny F."/>
            <person name="Miyauchi S."/>
            <person name="Thiergart T."/>
            <person name="Pickel B."/>
            <person name="Atanasova L."/>
            <person name="Karlsson M."/>
            <person name="Huettel B."/>
            <person name="Barry K.W."/>
            <person name="Haridas S."/>
            <person name="Chen C."/>
            <person name="Bauer D."/>
            <person name="Andreopoulos W."/>
            <person name="Pangilinan J."/>
            <person name="LaButti K."/>
            <person name="Riley R."/>
            <person name="Lipzen A."/>
            <person name="Clum A."/>
            <person name="Drula E."/>
            <person name="Henrissat B."/>
            <person name="Kohler A."/>
            <person name="Grigoriev I.V."/>
            <person name="Martin F.M."/>
            <person name="Hacquard S."/>
        </authorList>
    </citation>
    <scope>NUCLEOTIDE SEQUENCE</scope>
    <source>
        <strain evidence="2">MPI-SDFR-AT-0073</strain>
    </source>
</reference>
<evidence type="ECO:0000313" key="2">
    <source>
        <dbReference type="EMBL" id="KAH6656365.1"/>
    </source>
</evidence>
<organism evidence="2 3">
    <name type="scientific">Truncatella angustata</name>
    <dbReference type="NCBI Taxonomy" id="152316"/>
    <lineage>
        <taxon>Eukaryota</taxon>
        <taxon>Fungi</taxon>
        <taxon>Dikarya</taxon>
        <taxon>Ascomycota</taxon>
        <taxon>Pezizomycotina</taxon>
        <taxon>Sordariomycetes</taxon>
        <taxon>Xylariomycetidae</taxon>
        <taxon>Amphisphaeriales</taxon>
        <taxon>Sporocadaceae</taxon>
        <taxon>Truncatella</taxon>
    </lineage>
</organism>
<evidence type="ECO:0000256" key="1">
    <source>
        <dbReference type="SAM" id="Phobius"/>
    </source>
</evidence>
<name>A0A9P8UPA0_9PEZI</name>